<evidence type="ECO:0000313" key="1">
    <source>
        <dbReference type="EMBL" id="KII84956.1"/>
    </source>
</evidence>
<protein>
    <submittedName>
        <fullName evidence="1">Uncharacterized protein</fullName>
    </submittedName>
</protein>
<keyword evidence="2" id="KW-1185">Reference proteome</keyword>
<gene>
    <name evidence="1" type="ORF">PLICRDRAFT_64207</name>
</gene>
<organism evidence="1 2">
    <name type="scientific">Plicaturopsis crispa FD-325 SS-3</name>
    <dbReference type="NCBI Taxonomy" id="944288"/>
    <lineage>
        <taxon>Eukaryota</taxon>
        <taxon>Fungi</taxon>
        <taxon>Dikarya</taxon>
        <taxon>Basidiomycota</taxon>
        <taxon>Agaricomycotina</taxon>
        <taxon>Agaricomycetes</taxon>
        <taxon>Agaricomycetidae</taxon>
        <taxon>Amylocorticiales</taxon>
        <taxon>Amylocorticiaceae</taxon>
        <taxon>Plicatura</taxon>
        <taxon>Plicaturopsis crispa</taxon>
    </lineage>
</organism>
<dbReference type="OrthoDB" id="3133167at2759"/>
<sequence>MSSIAENRGGPADQFLDHLVAAISMYELGPRPGPVPKYEGPKDWRTTAVTRSLGVMAQRMFKAEEALASINANADWQASGPE</sequence>
<dbReference type="EMBL" id="KN832569">
    <property type="protein sequence ID" value="KII84956.1"/>
    <property type="molecule type" value="Genomic_DNA"/>
</dbReference>
<dbReference type="AlphaFoldDB" id="A0A0C9SL67"/>
<reference evidence="1 2" key="1">
    <citation type="submission" date="2014-06" db="EMBL/GenBank/DDBJ databases">
        <title>Evolutionary Origins and Diversification of the Mycorrhizal Mutualists.</title>
        <authorList>
            <consortium name="DOE Joint Genome Institute"/>
            <consortium name="Mycorrhizal Genomics Consortium"/>
            <person name="Kohler A."/>
            <person name="Kuo A."/>
            <person name="Nagy L.G."/>
            <person name="Floudas D."/>
            <person name="Copeland A."/>
            <person name="Barry K.W."/>
            <person name="Cichocki N."/>
            <person name="Veneault-Fourrey C."/>
            <person name="LaButti K."/>
            <person name="Lindquist E.A."/>
            <person name="Lipzen A."/>
            <person name="Lundell T."/>
            <person name="Morin E."/>
            <person name="Murat C."/>
            <person name="Riley R."/>
            <person name="Ohm R."/>
            <person name="Sun H."/>
            <person name="Tunlid A."/>
            <person name="Henrissat B."/>
            <person name="Grigoriev I.V."/>
            <person name="Hibbett D.S."/>
            <person name="Martin F."/>
        </authorList>
    </citation>
    <scope>NUCLEOTIDE SEQUENCE [LARGE SCALE GENOMIC DNA]</scope>
    <source>
        <strain evidence="1 2">FD-325 SS-3</strain>
    </source>
</reference>
<proteinExistence type="predicted"/>
<feature type="non-terminal residue" evidence="1">
    <location>
        <position position="82"/>
    </location>
</feature>
<name>A0A0C9SL67_PLICR</name>
<evidence type="ECO:0000313" key="2">
    <source>
        <dbReference type="Proteomes" id="UP000053263"/>
    </source>
</evidence>
<dbReference type="Proteomes" id="UP000053263">
    <property type="component" value="Unassembled WGS sequence"/>
</dbReference>
<dbReference type="HOGENOM" id="CLU_195660_0_0_1"/>
<accession>A0A0C9SL67</accession>